<gene>
    <name evidence="16" type="ORF">CWS31_011060</name>
</gene>
<comment type="caution">
    <text evidence="16">The sequence shown here is derived from an EMBL/GenBank/DDBJ whole genome shotgun (WGS) entry which is preliminary data.</text>
</comment>
<sequence>MSSLNVKHTLSPIALAISLSITTSYVQAAEIVNVDTEVKKVEETEKKIKSIESIVVVGQTTNSVILPEELEKYQANDLADVFRLVPSVTVGGSIGIAQKVYIRGMEDTLFNVTVDGAPQTGTLFHHIGRVSIEPELLQEVDVQAGAGEATSGSGAIGGALRFKTKNVDDLLTAGDRFGGTLQAGYFTNAGYKTSGTFYGALTDDWGLLGSYTYIDRDDMVDGDGNDLYGTAAKQSLGFFKLNGNLTDNQSITLSYEDRNENGDFSQRPNWPALEADTLFPLEAERQTIIFNHHYAGGDLVQLETTLYQTKSSVEQDVFTRWGRYGGDMKTIGFDIRNSTIIDNHGLTYGIEYRQDEVTAQSLEIDADPAISEKGTVGGIYFQDHWQLSADLLLSFGLRYDQYDLKQVTFGLETDSDGFSPNVGLTYDINNNWQLNVGYAQAMRGKEVGDSFTIESGDGAIDPNLKPEEVENTEVALTYHNEKWHLVATIYQSDVDNVVFDQIGQGVYFENIGTLATKGFELKAGYSFENLTVLANYTNNTSELNGDTVEGYEHNGLANERGDTFGFNLNYTLSDNIELGWNYTYVAELNDIEVLQRAVDIGWIDQTYTIDKPSYQLNDIYVQWQPLNSDTLTLNLTVQNAFNEQYRDHSSVGDYGDIPGWEGIAGLYEAGRDIRIGASYKF</sequence>
<feature type="chain" id="PRO_5045345919" evidence="13">
    <location>
        <begin position="29"/>
        <end position="681"/>
    </location>
</feature>
<reference evidence="16 17" key="1">
    <citation type="submission" date="2019-08" db="EMBL/GenBank/DDBJ databases">
        <title>Microbe sample from Colwellia echini.</title>
        <authorList>
            <person name="Christiansen L."/>
            <person name="Pathiraja D."/>
            <person name="Schultz-Johansen M."/>
            <person name="Choi I.-G."/>
            <person name="Stougaard P."/>
        </authorList>
    </citation>
    <scope>NUCLEOTIDE SEQUENCE [LARGE SCALE GENOMIC DNA]</scope>
    <source>
        <strain evidence="16 17">A3</strain>
    </source>
</reference>
<evidence type="ECO:0000259" key="15">
    <source>
        <dbReference type="Pfam" id="PF07715"/>
    </source>
</evidence>
<dbReference type="PROSITE" id="PS52016">
    <property type="entry name" value="TONB_DEPENDENT_REC_3"/>
    <property type="match status" value="1"/>
</dbReference>
<dbReference type="InterPro" id="IPR000531">
    <property type="entry name" value="Beta-barrel_TonB"/>
</dbReference>
<keyword evidence="17" id="KW-1185">Reference proteome</keyword>
<keyword evidence="3 10" id="KW-0813">Transport</keyword>
<evidence type="ECO:0000256" key="4">
    <source>
        <dbReference type="ARBA" id="ARBA00022452"/>
    </source>
</evidence>
<dbReference type="Pfam" id="PF00593">
    <property type="entry name" value="TonB_dep_Rec_b-barrel"/>
    <property type="match status" value="1"/>
</dbReference>
<evidence type="ECO:0000256" key="7">
    <source>
        <dbReference type="ARBA" id="ARBA00023077"/>
    </source>
</evidence>
<keyword evidence="8 10" id="KW-0472">Membrane</keyword>
<feature type="domain" description="TonB-dependent receptor plug" evidence="15">
    <location>
        <begin position="62"/>
        <end position="159"/>
    </location>
</feature>
<dbReference type="Pfam" id="PF07715">
    <property type="entry name" value="Plug"/>
    <property type="match status" value="1"/>
</dbReference>
<evidence type="ECO:0000256" key="11">
    <source>
        <dbReference type="PROSITE-ProRule" id="PRU10144"/>
    </source>
</evidence>
<comment type="similarity">
    <text evidence="2 10 12">Belongs to the TonB-dependent receptor family.</text>
</comment>
<keyword evidence="9 10" id="KW-0998">Cell outer membrane</keyword>
<dbReference type="InterPro" id="IPR010917">
    <property type="entry name" value="TonB_rcpt_CS"/>
</dbReference>
<evidence type="ECO:0000256" key="10">
    <source>
        <dbReference type="PROSITE-ProRule" id="PRU01360"/>
    </source>
</evidence>
<evidence type="ECO:0000256" key="13">
    <source>
        <dbReference type="SAM" id="SignalP"/>
    </source>
</evidence>
<dbReference type="PANTHER" id="PTHR30069:SF41">
    <property type="entry name" value="HEME_HEMOPEXIN UTILIZATION PROTEIN C"/>
    <property type="match status" value="1"/>
</dbReference>
<dbReference type="CDD" id="cd01347">
    <property type="entry name" value="ligand_gated_channel"/>
    <property type="match status" value="1"/>
</dbReference>
<dbReference type="InterPro" id="IPR012910">
    <property type="entry name" value="Plug_dom"/>
</dbReference>
<comment type="subcellular location">
    <subcellularLocation>
        <location evidence="1 10">Cell outer membrane</location>
        <topology evidence="1 10">Multi-pass membrane protein</topology>
    </subcellularLocation>
</comment>
<protein>
    <submittedName>
        <fullName evidence="16">TonB-dependent receptor</fullName>
    </submittedName>
</protein>
<dbReference type="EMBL" id="PJAI02000011">
    <property type="protein sequence ID" value="TYK65395.1"/>
    <property type="molecule type" value="Genomic_DNA"/>
</dbReference>
<dbReference type="Gene3D" id="2.40.170.20">
    <property type="entry name" value="TonB-dependent receptor, beta-barrel domain"/>
    <property type="match status" value="1"/>
</dbReference>
<evidence type="ECO:0000259" key="14">
    <source>
        <dbReference type="Pfam" id="PF00593"/>
    </source>
</evidence>
<keyword evidence="5 10" id="KW-0812">Transmembrane</keyword>
<evidence type="ECO:0000256" key="2">
    <source>
        <dbReference type="ARBA" id="ARBA00009810"/>
    </source>
</evidence>
<feature type="domain" description="TonB-dependent receptor-like beta-barrel" evidence="14">
    <location>
        <begin position="179"/>
        <end position="639"/>
    </location>
</feature>
<accession>A0ABY3MW17</accession>
<dbReference type="InterPro" id="IPR039426">
    <property type="entry name" value="TonB-dep_rcpt-like"/>
</dbReference>
<evidence type="ECO:0000256" key="5">
    <source>
        <dbReference type="ARBA" id="ARBA00022692"/>
    </source>
</evidence>
<evidence type="ECO:0000313" key="16">
    <source>
        <dbReference type="EMBL" id="TYK65395.1"/>
    </source>
</evidence>
<dbReference type="InterPro" id="IPR037066">
    <property type="entry name" value="Plug_dom_sf"/>
</dbReference>
<keyword evidence="7 12" id="KW-0798">TonB box</keyword>
<name>A0ABY3MW17_9GAMM</name>
<keyword evidence="6 13" id="KW-0732">Signal</keyword>
<dbReference type="RefSeq" id="WP_101345330.1">
    <property type="nucleotide sequence ID" value="NZ_PJAI02000011.1"/>
</dbReference>
<dbReference type="SUPFAM" id="SSF56935">
    <property type="entry name" value="Porins"/>
    <property type="match status" value="1"/>
</dbReference>
<evidence type="ECO:0000256" key="3">
    <source>
        <dbReference type="ARBA" id="ARBA00022448"/>
    </source>
</evidence>
<dbReference type="InterPro" id="IPR036942">
    <property type="entry name" value="Beta-barrel_TonB_sf"/>
</dbReference>
<keyword evidence="4 10" id="KW-1134">Transmembrane beta strand</keyword>
<evidence type="ECO:0000256" key="6">
    <source>
        <dbReference type="ARBA" id="ARBA00022729"/>
    </source>
</evidence>
<evidence type="ECO:0000313" key="17">
    <source>
        <dbReference type="Proteomes" id="UP000815846"/>
    </source>
</evidence>
<evidence type="ECO:0000256" key="9">
    <source>
        <dbReference type="ARBA" id="ARBA00023237"/>
    </source>
</evidence>
<dbReference type="PANTHER" id="PTHR30069">
    <property type="entry name" value="TONB-DEPENDENT OUTER MEMBRANE RECEPTOR"/>
    <property type="match status" value="1"/>
</dbReference>
<organism evidence="16 17">
    <name type="scientific">Colwellia echini</name>
    <dbReference type="NCBI Taxonomy" id="1982103"/>
    <lineage>
        <taxon>Bacteria</taxon>
        <taxon>Pseudomonadati</taxon>
        <taxon>Pseudomonadota</taxon>
        <taxon>Gammaproteobacteria</taxon>
        <taxon>Alteromonadales</taxon>
        <taxon>Colwelliaceae</taxon>
        <taxon>Colwellia</taxon>
    </lineage>
</organism>
<evidence type="ECO:0000256" key="1">
    <source>
        <dbReference type="ARBA" id="ARBA00004571"/>
    </source>
</evidence>
<evidence type="ECO:0000256" key="8">
    <source>
        <dbReference type="ARBA" id="ARBA00023136"/>
    </source>
</evidence>
<feature type="signal peptide" evidence="13">
    <location>
        <begin position="1"/>
        <end position="28"/>
    </location>
</feature>
<feature type="short sequence motif" description="TonB C-terminal box" evidence="11">
    <location>
        <begin position="664"/>
        <end position="681"/>
    </location>
</feature>
<dbReference type="Proteomes" id="UP000815846">
    <property type="component" value="Unassembled WGS sequence"/>
</dbReference>
<proteinExistence type="inferred from homology"/>
<evidence type="ECO:0000256" key="12">
    <source>
        <dbReference type="RuleBase" id="RU003357"/>
    </source>
</evidence>
<dbReference type="PROSITE" id="PS01156">
    <property type="entry name" value="TONB_DEPENDENT_REC_2"/>
    <property type="match status" value="1"/>
</dbReference>
<dbReference type="Gene3D" id="2.170.130.10">
    <property type="entry name" value="TonB-dependent receptor, plug domain"/>
    <property type="match status" value="1"/>
</dbReference>
<keyword evidence="16" id="KW-0675">Receptor</keyword>